<dbReference type="Pfam" id="PF02872">
    <property type="entry name" value="5_nucleotid_C"/>
    <property type="match status" value="1"/>
</dbReference>
<dbReference type="PANTHER" id="PTHR11575">
    <property type="entry name" value="5'-NUCLEOTIDASE-RELATED"/>
    <property type="match status" value="1"/>
</dbReference>
<dbReference type="PANTHER" id="PTHR11575:SF24">
    <property type="entry name" value="5'-NUCLEOTIDASE"/>
    <property type="match status" value="1"/>
</dbReference>
<protein>
    <submittedName>
        <fullName evidence="3">5'-nucleotidase, C-terminal domain</fullName>
    </submittedName>
</protein>
<accession>A0A239P5S9</accession>
<feature type="signal peptide" evidence="1">
    <location>
        <begin position="1"/>
        <end position="31"/>
    </location>
</feature>
<dbReference type="SUPFAM" id="SSF55816">
    <property type="entry name" value="5'-nucleotidase (syn. UDP-sugar hydrolase), C-terminal domain"/>
    <property type="match status" value="1"/>
</dbReference>
<evidence type="ECO:0000256" key="1">
    <source>
        <dbReference type="SAM" id="SignalP"/>
    </source>
</evidence>
<dbReference type="GO" id="GO:0009166">
    <property type="term" value="P:nucleotide catabolic process"/>
    <property type="evidence" value="ECO:0007669"/>
    <property type="project" value="InterPro"/>
</dbReference>
<dbReference type="GO" id="GO:0008253">
    <property type="term" value="F:5'-nucleotidase activity"/>
    <property type="evidence" value="ECO:0007669"/>
    <property type="project" value="TreeGrafter"/>
</dbReference>
<dbReference type="EMBL" id="FZOD01000091">
    <property type="protein sequence ID" value="SNT62467.1"/>
    <property type="molecule type" value="Genomic_DNA"/>
</dbReference>
<name>A0A239P5S9_9ACTN</name>
<proteinExistence type="predicted"/>
<evidence type="ECO:0000313" key="3">
    <source>
        <dbReference type="EMBL" id="SNT62467.1"/>
    </source>
</evidence>
<dbReference type="GO" id="GO:0008768">
    <property type="term" value="F:UDP-sugar diphosphatase activity"/>
    <property type="evidence" value="ECO:0007669"/>
    <property type="project" value="TreeGrafter"/>
</dbReference>
<dbReference type="Proteomes" id="UP000198282">
    <property type="component" value="Unassembled WGS sequence"/>
</dbReference>
<dbReference type="InterPro" id="IPR036907">
    <property type="entry name" value="5'-Nucleotdase_C_sf"/>
</dbReference>
<dbReference type="InterPro" id="IPR006179">
    <property type="entry name" value="5_nucleotidase/apyrase"/>
</dbReference>
<dbReference type="GO" id="GO:0030288">
    <property type="term" value="C:outer membrane-bounded periplasmic space"/>
    <property type="evidence" value="ECO:0007669"/>
    <property type="project" value="TreeGrafter"/>
</dbReference>
<evidence type="ECO:0000313" key="4">
    <source>
        <dbReference type="Proteomes" id="UP000198282"/>
    </source>
</evidence>
<evidence type="ECO:0000259" key="2">
    <source>
        <dbReference type="Pfam" id="PF02872"/>
    </source>
</evidence>
<organism evidence="3 4">
    <name type="scientific">Streptosporangium subroseum</name>
    <dbReference type="NCBI Taxonomy" id="106412"/>
    <lineage>
        <taxon>Bacteria</taxon>
        <taxon>Bacillati</taxon>
        <taxon>Actinomycetota</taxon>
        <taxon>Actinomycetes</taxon>
        <taxon>Streptosporangiales</taxon>
        <taxon>Streptosporangiaceae</taxon>
        <taxon>Streptosporangium</taxon>
    </lineage>
</organism>
<dbReference type="InterPro" id="IPR008334">
    <property type="entry name" value="5'-Nucleotdase_C"/>
</dbReference>
<dbReference type="Gene3D" id="3.90.780.10">
    <property type="entry name" value="5'-Nucleotidase, C-terminal domain"/>
    <property type="match status" value="1"/>
</dbReference>
<feature type="domain" description="5'-Nucleotidase C-terminal" evidence="2">
    <location>
        <begin position="291"/>
        <end position="417"/>
    </location>
</feature>
<keyword evidence="1" id="KW-0732">Signal</keyword>
<gene>
    <name evidence="3" type="ORF">SAMN05216276_109119</name>
</gene>
<sequence length="456" mass="48102">MGLLGRVGRRTGWLVAVIALASGAFVPAAHAVPKPKPAVFGTASAMPKTYSGACPTVVTLSTTVQVQAPVTLKHLWIFSDGDTTRAKTYRVGGKGLKTVRLSASIKVTGDARGWGAVRLVGPVGKISKRASFAVDCSGRRWGGRDVWNAMSTSAAQVATPPGQGGGSTQNLVGKATIVFERTTASKCPLTFKIHGSFEGLPAGAQVVQYRLVGTEEWKTVNVPADHGTVFTTVLETLNWDSETGKTSMQVEIRQPNGLKSNALYYFECSSPSDKKETFGVAAEKIALTAAGGPLVELVADAYLDAVTVVSGAEVALTSRYGLRTDLNAGPVTYQELFDTQPAGLHIDVRAMTGAQLKKLLAHKNPTGWVLTPSASLRYTVEGGAVTEITLNGAPVTDTQVIKIAANYILMAGDYGFPKWEGTDVSHNGPDDRGSLASYLVKNSPVKAPKGDRVTIR</sequence>
<feature type="chain" id="PRO_5012376332" evidence="1">
    <location>
        <begin position="32"/>
        <end position="456"/>
    </location>
</feature>
<dbReference type="AlphaFoldDB" id="A0A239P5S9"/>
<keyword evidence="4" id="KW-1185">Reference proteome</keyword>
<reference evidence="3 4" key="1">
    <citation type="submission" date="2017-06" db="EMBL/GenBank/DDBJ databases">
        <authorList>
            <person name="Kim H.J."/>
            <person name="Triplett B.A."/>
        </authorList>
    </citation>
    <scope>NUCLEOTIDE SEQUENCE [LARGE SCALE GENOMIC DNA]</scope>
    <source>
        <strain evidence="3 4">CGMCC 4.2132</strain>
    </source>
</reference>